<dbReference type="AlphaFoldDB" id="A0A291TBZ2"/>
<dbReference type="EMBL" id="CP023819">
    <property type="protein sequence ID" value="ATL90491.1"/>
    <property type="molecule type" value="Genomic_DNA"/>
</dbReference>
<organism evidence="1 2">
    <name type="scientific">Faecalibacterium prausnitzii</name>
    <dbReference type="NCBI Taxonomy" id="853"/>
    <lineage>
        <taxon>Bacteria</taxon>
        <taxon>Bacillati</taxon>
        <taxon>Bacillota</taxon>
        <taxon>Clostridia</taxon>
        <taxon>Eubacteriales</taxon>
        <taxon>Oscillospiraceae</taxon>
        <taxon>Faecalibacterium</taxon>
    </lineage>
</organism>
<name>A0A291TBZ2_9FIRM</name>
<reference evidence="1 2" key="1">
    <citation type="submission" date="2017-10" db="EMBL/GenBank/DDBJ databases">
        <title>Complete Genome Sequence of Faecalibacterium prausnitzii isolated from the gut of healthy adult Indian.</title>
        <authorList>
            <person name="Bag S."/>
            <person name="Ghosh T.S."/>
            <person name="Das B."/>
        </authorList>
    </citation>
    <scope>NUCLEOTIDE SEQUENCE [LARGE SCALE GENOMIC DNA]</scope>
    <source>
        <strain evidence="1 2">Indica</strain>
    </source>
</reference>
<accession>A0A291TBZ2</accession>
<gene>
    <name evidence="1" type="ORF">CRH10_09365</name>
</gene>
<dbReference type="Proteomes" id="UP000223709">
    <property type="component" value="Chromosome"/>
</dbReference>
<proteinExistence type="predicted"/>
<evidence type="ECO:0000313" key="2">
    <source>
        <dbReference type="Proteomes" id="UP000223709"/>
    </source>
</evidence>
<sequence>MYSMGIQVVTLMQELSLHKIQYRRKTIQKLVSIFGGMLDKGEKWAFLENKFGKKSFLCRRMDV</sequence>
<evidence type="ECO:0000313" key="1">
    <source>
        <dbReference type="EMBL" id="ATL90491.1"/>
    </source>
</evidence>
<protein>
    <submittedName>
        <fullName evidence="1">Uncharacterized protein</fullName>
    </submittedName>
</protein>